<protein>
    <submittedName>
        <fullName evidence="2">SdpI family protein</fullName>
    </submittedName>
</protein>
<dbReference type="EMBL" id="BAABIP010000007">
    <property type="protein sequence ID" value="GAA4761575.1"/>
    <property type="molecule type" value="Genomic_DNA"/>
</dbReference>
<reference evidence="3" key="1">
    <citation type="journal article" date="2019" name="Int. J. Syst. Evol. Microbiol.">
        <title>The Global Catalogue of Microorganisms (GCM) 10K type strain sequencing project: providing services to taxonomists for standard genome sequencing and annotation.</title>
        <authorList>
            <consortium name="The Broad Institute Genomics Platform"/>
            <consortium name="The Broad Institute Genome Sequencing Center for Infectious Disease"/>
            <person name="Wu L."/>
            <person name="Ma J."/>
        </authorList>
    </citation>
    <scope>NUCLEOTIDE SEQUENCE [LARGE SCALE GENOMIC DNA]</scope>
    <source>
        <strain evidence="3">JCM 18198</strain>
    </source>
</reference>
<proteinExistence type="predicted"/>
<keyword evidence="1" id="KW-0472">Membrane</keyword>
<evidence type="ECO:0000256" key="1">
    <source>
        <dbReference type="SAM" id="Phobius"/>
    </source>
</evidence>
<dbReference type="InterPro" id="IPR025962">
    <property type="entry name" value="SdpI/YhfL"/>
</dbReference>
<name>A0ABP8ZNR8_9FLAO</name>
<sequence length="113" mass="13239">MNDFLEFSYPISFLVGIIFIVISLITRILPPKKINALYGYRTLASMKNQETWDFAQRYSSNKMIHAGLFLIVVSFLKIVIEEKHEILLNLLFLFLATLYLLFTTERAIKNKFN</sequence>
<dbReference type="Proteomes" id="UP001500141">
    <property type="component" value="Unassembled WGS sequence"/>
</dbReference>
<feature type="transmembrane region" description="Helical" evidence="1">
    <location>
        <begin position="63"/>
        <end position="80"/>
    </location>
</feature>
<comment type="caution">
    <text evidence="2">The sequence shown here is derived from an EMBL/GenBank/DDBJ whole genome shotgun (WGS) entry which is preliminary data.</text>
</comment>
<accession>A0ABP8ZNR8</accession>
<organism evidence="2 3">
    <name type="scientific">Flavobacterium hankyongi</name>
    <dbReference type="NCBI Taxonomy" id="1176532"/>
    <lineage>
        <taxon>Bacteria</taxon>
        <taxon>Pseudomonadati</taxon>
        <taxon>Bacteroidota</taxon>
        <taxon>Flavobacteriia</taxon>
        <taxon>Flavobacteriales</taxon>
        <taxon>Flavobacteriaceae</taxon>
        <taxon>Flavobacterium</taxon>
    </lineage>
</organism>
<gene>
    <name evidence="2" type="ORF">GCM10023230_08450</name>
</gene>
<feature type="transmembrane region" description="Helical" evidence="1">
    <location>
        <begin position="7"/>
        <end position="29"/>
    </location>
</feature>
<keyword evidence="1" id="KW-0812">Transmembrane</keyword>
<dbReference type="Pfam" id="PF13630">
    <property type="entry name" value="SdpI"/>
    <property type="match status" value="1"/>
</dbReference>
<keyword evidence="3" id="KW-1185">Reference proteome</keyword>
<keyword evidence="1" id="KW-1133">Transmembrane helix</keyword>
<evidence type="ECO:0000313" key="3">
    <source>
        <dbReference type="Proteomes" id="UP001500141"/>
    </source>
</evidence>
<dbReference type="RefSeq" id="WP_264543989.1">
    <property type="nucleotide sequence ID" value="NZ_BAABIP010000007.1"/>
</dbReference>
<evidence type="ECO:0000313" key="2">
    <source>
        <dbReference type="EMBL" id="GAA4761575.1"/>
    </source>
</evidence>
<feature type="transmembrane region" description="Helical" evidence="1">
    <location>
        <begin position="86"/>
        <end position="102"/>
    </location>
</feature>